<organism evidence="2 3">
    <name type="scientific">Microlunatus antarcticus</name>
    <dbReference type="NCBI Taxonomy" id="53388"/>
    <lineage>
        <taxon>Bacteria</taxon>
        <taxon>Bacillati</taxon>
        <taxon>Actinomycetota</taxon>
        <taxon>Actinomycetes</taxon>
        <taxon>Propionibacteriales</taxon>
        <taxon>Propionibacteriaceae</taxon>
        <taxon>Microlunatus</taxon>
    </lineage>
</organism>
<gene>
    <name evidence="2" type="ORF">FHX39_001417</name>
</gene>
<evidence type="ECO:0000313" key="2">
    <source>
        <dbReference type="EMBL" id="MBB3326473.1"/>
    </source>
</evidence>
<comment type="caution">
    <text evidence="2">The sequence shown here is derived from an EMBL/GenBank/DDBJ whole genome shotgun (WGS) entry which is preliminary data.</text>
</comment>
<dbReference type="AlphaFoldDB" id="A0A7W5JUF0"/>
<dbReference type="EMBL" id="JACHZG010000001">
    <property type="protein sequence ID" value="MBB3326473.1"/>
    <property type="molecule type" value="Genomic_DNA"/>
</dbReference>
<proteinExistence type="predicted"/>
<evidence type="ECO:0000313" key="3">
    <source>
        <dbReference type="Proteomes" id="UP000565572"/>
    </source>
</evidence>
<protein>
    <submittedName>
        <fullName evidence="2">Uncharacterized protein</fullName>
    </submittedName>
</protein>
<name>A0A7W5JUF0_9ACTN</name>
<sequence length="97" mass="10329">MNTGSARPGGFGTGDEDGPARVDAALRQTVALLELVRQEEALLGWLNDCVTQLRAIQRARAHLLEVTDVELAEAQDLAAAHVDDPHRSSASSREAGL</sequence>
<reference evidence="2 3" key="1">
    <citation type="submission" date="2020-08" db="EMBL/GenBank/DDBJ databases">
        <title>Sequencing the genomes of 1000 actinobacteria strains.</title>
        <authorList>
            <person name="Klenk H.-P."/>
        </authorList>
    </citation>
    <scope>NUCLEOTIDE SEQUENCE [LARGE SCALE GENOMIC DNA]</scope>
    <source>
        <strain evidence="2 3">DSM 11053</strain>
    </source>
</reference>
<feature type="region of interest" description="Disordered" evidence="1">
    <location>
        <begin position="1"/>
        <end position="20"/>
    </location>
</feature>
<dbReference type="Proteomes" id="UP000565572">
    <property type="component" value="Unassembled WGS sequence"/>
</dbReference>
<keyword evidence="3" id="KW-1185">Reference proteome</keyword>
<dbReference type="RefSeq" id="WP_183337411.1">
    <property type="nucleotide sequence ID" value="NZ_JACHZG010000001.1"/>
</dbReference>
<evidence type="ECO:0000256" key="1">
    <source>
        <dbReference type="SAM" id="MobiDB-lite"/>
    </source>
</evidence>
<accession>A0A7W5JUF0</accession>